<name>A0A2V1DDU4_9PLEO</name>
<gene>
    <name evidence="2" type="ORF">DM02DRAFT_659422</name>
</gene>
<protein>
    <recommendedName>
        <fullName evidence="1">AMP-dependent synthetase/ligase domain-containing protein</fullName>
    </recommendedName>
</protein>
<feature type="domain" description="AMP-dependent synthetase/ligase" evidence="1">
    <location>
        <begin position="1"/>
        <end position="91"/>
    </location>
</feature>
<dbReference type="GO" id="GO:0043041">
    <property type="term" value="P:amino acid activation for nonribosomal peptide biosynthetic process"/>
    <property type="evidence" value="ECO:0007669"/>
    <property type="project" value="TreeGrafter"/>
</dbReference>
<keyword evidence="3" id="KW-1185">Reference proteome</keyword>
<evidence type="ECO:0000313" key="3">
    <source>
        <dbReference type="Proteomes" id="UP000244855"/>
    </source>
</evidence>
<dbReference type="PANTHER" id="PTHR45527:SF1">
    <property type="entry name" value="FATTY ACID SYNTHASE"/>
    <property type="match status" value="1"/>
</dbReference>
<dbReference type="SUPFAM" id="SSF56801">
    <property type="entry name" value="Acetyl-CoA synthetase-like"/>
    <property type="match status" value="1"/>
</dbReference>
<sequence length="102" mass="10826">MTALLQGSCICVPSEENRMADLATAMRKFHVTWALFTPSIVTLICPEDVLELNVSVLGGEAVSKANARTWATKKTLIVGYGPSETCVVSSAAIITNPQQNSG</sequence>
<dbReference type="AlphaFoldDB" id="A0A2V1DDU4"/>
<dbReference type="PANTHER" id="PTHR45527">
    <property type="entry name" value="NONRIBOSOMAL PEPTIDE SYNTHETASE"/>
    <property type="match status" value="1"/>
</dbReference>
<dbReference type="OrthoDB" id="416786at2759"/>
<organism evidence="2 3">
    <name type="scientific">Periconia macrospinosa</name>
    <dbReference type="NCBI Taxonomy" id="97972"/>
    <lineage>
        <taxon>Eukaryota</taxon>
        <taxon>Fungi</taxon>
        <taxon>Dikarya</taxon>
        <taxon>Ascomycota</taxon>
        <taxon>Pezizomycotina</taxon>
        <taxon>Dothideomycetes</taxon>
        <taxon>Pleosporomycetidae</taxon>
        <taxon>Pleosporales</taxon>
        <taxon>Massarineae</taxon>
        <taxon>Periconiaceae</taxon>
        <taxon>Periconia</taxon>
    </lineage>
</organism>
<dbReference type="Gene3D" id="3.40.50.980">
    <property type="match status" value="1"/>
</dbReference>
<dbReference type="EMBL" id="KZ805471">
    <property type="protein sequence ID" value="PVH96185.1"/>
    <property type="molecule type" value="Genomic_DNA"/>
</dbReference>
<proteinExistence type="predicted"/>
<evidence type="ECO:0000313" key="2">
    <source>
        <dbReference type="EMBL" id="PVH96185.1"/>
    </source>
</evidence>
<evidence type="ECO:0000259" key="1">
    <source>
        <dbReference type="Pfam" id="PF00501"/>
    </source>
</evidence>
<dbReference type="GO" id="GO:0005737">
    <property type="term" value="C:cytoplasm"/>
    <property type="evidence" value="ECO:0007669"/>
    <property type="project" value="TreeGrafter"/>
</dbReference>
<dbReference type="GO" id="GO:0031177">
    <property type="term" value="F:phosphopantetheine binding"/>
    <property type="evidence" value="ECO:0007669"/>
    <property type="project" value="TreeGrafter"/>
</dbReference>
<dbReference type="InterPro" id="IPR000873">
    <property type="entry name" value="AMP-dep_synth/lig_dom"/>
</dbReference>
<dbReference type="GO" id="GO:0044550">
    <property type="term" value="P:secondary metabolite biosynthetic process"/>
    <property type="evidence" value="ECO:0007669"/>
    <property type="project" value="TreeGrafter"/>
</dbReference>
<dbReference type="Proteomes" id="UP000244855">
    <property type="component" value="Unassembled WGS sequence"/>
</dbReference>
<dbReference type="Pfam" id="PF00501">
    <property type="entry name" value="AMP-binding"/>
    <property type="match status" value="1"/>
</dbReference>
<reference evidence="2 3" key="1">
    <citation type="journal article" date="2018" name="Sci. Rep.">
        <title>Comparative genomics provides insights into the lifestyle and reveals functional heterogeneity of dark septate endophytic fungi.</title>
        <authorList>
            <person name="Knapp D.G."/>
            <person name="Nemeth J.B."/>
            <person name="Barry K."/>
            <person name="Hainaut M."/>
            <person name="Henrissat B."/>
            <person name="Johnson J."/>
            <person name="Kuo A."/>
            <person name="Lim J.H.P."/>
            <person name="Lipzen A."/>
            <person name="Nolan M."/>
            <person name="Ohm R.A."/>
            <person name="Tamas L."/>
            <person name="Grigoriev I.V."/>
            <person name="Spatafora J.W."/>
            <person name="Nagy L.G."/>
            <person name="Kovacs G.M."/>
        </authorList>
    </citation>
    <scope>NUCLEOTIDE SEQUENCE [LARGE SCALE GENOMIC DNA]</scope>
    <source>
        <strain evidence="2 3">DSE2036</strain>
    </source>
</reference>
<accession>A0A2V1DDU4</accession>